<evidence type="ECO:0000313" key="2">
    <source>
        <dbReference type="Proteomes" id="UP000215914"/>
    </source>
</evidence>
<gene>
    <name evidence="1" type="ORF">HannXRQ_Chr03g0087241</name>
</gene>
<dbReference type="InParanoid" id="A0A251VA83"/>
<accession>A0A251VA83</accession>
<dbReference type="Proteomes" id="UP000215914">
    <property type="component" value="Chromosome 3"/>
</dbReference>
<organism evidence="1 2">
    <name type="scientific">Helianthus annuus</name>
    <name type="common">Common sunflower</name>
    <dbReference type="NCBI Taxonomy" id="4232"/>
    <lineage>
        <taxon>Eukaryota</taxon>
        <taxon>Viridiplantae</taxon>
        <taxon>Streptophyta</taxon>
        <taxon>Embryophyta</taxon>
        <taxon>Tracheophyta</taxon>
        <taxon>Spermatophyta</taxon>
        <taxon>Magnoliopsida</taxon>
        <taxon>eudicotyledons</taxon>
        <taxon>Gunneridae</taxon>
        <taxon>Pentapetalae</taxon>
        <taxon>asterids</taxon>
        <taxon>campanulids</taxon>
        <taxon>Asterales</taxon>
        <taxon>Asteraceae</taxon>
        <taxon>Asteroideae</taxon>
        <taxon>Heliantheae alliance</taxon>
        <taxon>Heliantheae</taxon>
        <taxon>Helianthus</taxon>
    </lineage>
</organism>
<dbReference type="EMBL" id="CM007892">
    <property type="protein sequence ID" value="OTG32485.1"/>
    <property type="molecule type" value="Genomic_DNA"/>
</dbReference>
<reference evidence="2" key="1">
    <citation type="journal article" date="2017" name="Nature">
        <title>The sunflower genome provides insights into oil metabolism, flowering and Asterid evolution.</title>
        <authorList>
            <person name="Badouin H."/>
            <person name="Gouzy J."/>
            <person name="Grassa C.J."/>
            <person name="Murat F."/>
            <person name="Staton S.E."/>
            <person name="Cottret L."/>
            <person name="Lelandais-Briere C."/>
            <person name="Owens G.L."/>
            <person name="Carrere S."/>
            <person name="Mayjonade B."/>
            <person name="Legrand L."/>
            <person name="Gill N."/>
            <person name="Kane N.C."/>
            <person name="Bowers J.E."/>
            <person name="Hubner S."/>
            <person name="Bellec A."/>
            <person name="Berard A."/>
            <person name="Berges H."/>
            <person name="Blanchet N."/>
            <person name="Boniface M.C."/>
            <person name="Brunel D."/>
            <person name="Catrice O."/>
            <person name="Chaidir N."/>
            <person name="Claudel C."/>
            <person name="Donnadieu C."/>
            <person name="Faraut T."/>
            <person name="Fievet G."/>
            <person name="Helmstetter N."/>
            <person name="King M."/>
            <person name="Knapp S.J."/>
            <person name="Lai Z."/>
            <person name="Le Paslier M.C."/>
            <person name="Lippi Y."/>
            <person name="Lorenzon L."/>
            <person name="Mandel J.R."/>
            <person name="Marage G."/>
            <person name="Marchand G."/>
            <person name="Marquand E."/>
            <person name="Bret-Mestries E."/>
            <person name="Morien E."/>
            <person name="Nambeesan S."/>
            <person name="Nguyen T."/>
            <person name="Pegot-Espagnet P."/>
            <person name="Pouilly N."/>
            <person name="Raftis F."/>
            <person name="Sallet E."/>
            <person name="Schiex T."/>
            <person name="Thomas J."/>
            <person name="Vandecasteele C."/>
            <person name="Vares D."/>
            <person name="Vear F."/>
            <person name="Vautrin S."/>
            <person name="Crespi M."/>
            <person name="Mangin B."/>
            <person name="Burke J.M."/>
            <person name="Salse J."/>
            <person name="Munos S."/>
            <person name="Vincourt P."/>
            <person name="Rieseberg L.H."/>
            <person name="Langlade N.B."/>
        </authorList>
    </citation>
    <scope>NUCLEOTIDE SEQUENCE [LARGE SCALE GENOMIC DNA]</scope>
    <source>
        <strain evidence="2">cv. SF193</strain>
    </source>
</reference>
<proteinExistence type="predicted"/>
<evidence type="ECO:0000313" key="1">
    <source>
        <dbReference type="EMBL" id="OTG32485.1"/>
    </source>
</evidence>
<dbReference type="AlphaFoldDB" id="A0A251VA83"/>
<sequence length="160" mass="18018">MSTQQLRGSSVFDVQSIFSHLRSSSRRYKFYFIATTSLSRLIPPFVSPVHKSYLTSWPFDSWFSSLKSSSQIEKAKSCTKCYKIDTSSSKESGVKTELNRTLHIPKITSDDILAIIANVTHIESLIGKRTATKCQLSGNELKDNKDANHSFTGEILDYVK</sequence>
<keyword evidence="2" id="KW-1185">Reference proteome</keyword>
<protein>
    <submittedName>
        <fullName evidence="1">Uncharacterized protein</fullName>
    </submittedName>
</protein>
<name>A0A251VA83_HELAN</name>